<dbReference type="EMBL" id="CP023695">
    <property type="protein sequence ID" value="QEV21595.1"/>
    <property type="molecule type" value="Genomic_DNA"/>
</dbReference>
<evidence type="ECO:0000259" key="3">
    <source>
        <dbReference type="Pfam" id="PF18276"/>
    </source>
</evidence>
<dbReference type="InterPro" id="IPR046839">
    <property type="entry name" value="ABC_toxin_N"/>
</dbReference>
<feature type="compositionally biased region" description="Low complexity" evidence="2">
    <location>
        <begin position="2512"/>
        <end position="2523"/>
    </location>
</feature>
<organism evidence="5 6">
    <name type="scientific">Streptomyces alboniger</name>
    <dbReference type="NCBI Taxonomy" id="132473"/>
    <lineage>
        <taxon>Bacteria</taxon>
        <taxon>Bacillati</taxon>
        <taxon>Actinomycetota</taxon>
        <taxon>Actinomycetes</taxon>
        <taxon>Kitasatosporales</taxon>
        <taxon>Streptomycetaceae</taxon>
        <taxon>Streptomyces</taxon>
        <taxon>Streptomyces aurantiacus group</taxon>
    </lineage>
</organism>
<accession>A0A5J6HYB7</accession>
<dbReference type="RefSeq" id="WP_150477634.1">
    <property type="nucleotide sequence ID" value="NZ_CP023695.1"/>
</dbReference>
<name>A0A5J6HYB7_STRAD</name>
<evidence type="ECO:0000256" key="2">
    <source>
        <dbReference type="SAM" id="MobiDB-lite"/>
    </source>
</evidence>
<evidence type="ECO:0000259" key="4">
    <source>
        <dbReference type="Pfam" id="PF20220"/>
    </source>
</evidence>
<feature type="region of interest" description="Disordered" evidence="2">
    <location>
        <begin position="2501"/>
        <end position="2523"/>
    </location>
</feature>
<dbReference type="InterPro" id="IPR040840">
    <property type="entry name" value="TcA_TcB_BD"/>
</dbReference>
<feature type="region of interest" description="Disordered" evidence="2">
    <location>
        <begin position="698"/>
        <end position="719"/>
    </location>
</feature>
<keyword evidence="6" id="KW-1185">Reference proteome</keyword>
<keyword evidence="1" id="KW-0175">Coiled coil</keyword>
<dbReference type="Proteomes" id="UP000326553">
    <property type="component" value="Chromosome"/>
</dbReference>
<feature type="compositionally biased region" description="Basic and acidic residues" evidence="2">
    <location>
        <begin position="2157"/>
        <end position="2167"/>
    </location>
</feature>
<gene>
    <name evidence="5" type="ORF">CP975_32330</name>
</gene>
<feature type="domain" description="ABC toxin N-terminal" evidence="4">
    <location>
        <begin position="2011"/>
        <end position="2127"/>
    </location>
</feature>
<reference evidence="5 6" key="1">
    <citation type="submission" date="2017-09" db="EMBL/GenBank/DDBJ databases">
        <authorList>
            <person name="Lee N."/>
            <person name="Cho B.-K."/>
        </authorList>
    </citation>
    <scope>NUCLEOTIDE SEQUENCE [LARGE SCALE GENOMIC DNA]</scope>
    <source>
        <strain evidence="5 6">ATCC 12461</strain>
    </source>
</reference>
<feature type="region of interest" description="Disordered" evidence="2">
    <location>
        <begin position="2202"/>
        <end position="2243"/>
    </location>
</feature>
<dbReference type="KEGG" id="salw:CP975_32330"/>
<sequence>MADLIILRLHPSKPIPAADFTALLNGLTIKVFDLTFADSVDGVLLGAASGLADPHVADPTNDSVNIRQTSLLQHYIDLTDPLTHIETRHLESVATAVVIADPPAAHTEYPEPAAYDIRLEVTTGSGTALTSRHLDFNIRTTSVGSLPTRQPAFFAMASSAFVPLPATGAGITPGTAHVDLPADGSPPAFAPLLTAIDLVLGDDPGPPGGSLVARDPLTPAESRYVASEIVWNRTAFPPPRPDPSLGRDPFGALYTEPPVDPGVDSEDLEKARPRFEAEQSGYYGTREAEALRLAGYVYSASAAVAQERMSSRARRAWIDVPLLVPGATGPDAQRSTAVAFTEDGGLTPAFTVPAAVFYALSATMPAQVAPEQRYDLARLSLESHTLTELATAVDAAVVTLPATPLTVSGGTPVTAAQAARRLRALGTPPGTPTELPPAAPFDGLVADWLAHTRPTATIRDDFWVPQSTAHPGVYLDLVLTAVTANHAPLIAAVKGPPHQVATVGDLAQLTDRQWRDFFLGEPPPEGRPPRTDLLPPFTRPGTPAERTEAFIRHLRTFFDVTIDSGHGGTPGAGAPPTLARSVTDAFAAFAAAYPGHAGGIDFTFAEPPDQDALHAAVADVFPDDPAAQEWLAGAVEAVGALWRLTDLQNVPGIAELRFSLVEALYARGFTSDAQVAALTAADFQYALTGSVAHPHAAAIHGRARSTAEPGTGPGPFRPVNPDGTLVDCVPPEHLSPLGAVAYLHELLQVSADSTCEHPLRPEDPHRIGALLADRRGPLGELRAQAAALTPLPTLDLVNESLEHLAAGVPGTKGGAVHDTAVGTLHGHTLGPHDPDAGPVDRPDPHTHDPATLLAAVPEHSSPATPVAEPDAYERLRADVTDPRLPYDQPLDVNRSCLGALDTTRLSTMRHFRRDITEFALDPAHEPDGFRRHQWRYPLRFEAALEYLGISQEEYDLLYSQDLNDRPGGGRPRLREVYGFTEDRTESGHWTDVVRRVPEFLARTGLDYCEFLDLWRSGYIPFHRAAPDREDEYAGFPDCLPCCPDDLVIDFGRRSAHVKDALRRLAVLIRLWRRLRALPCGALTFTELADAATVLCLFSDKGTIDPDFVRQLSSFLLLRELLCLPLYDPSADPDENAGGADRTHLLALWEGPDARAWPWAVGALLDAVDQAAERRRPALGRRPELVKVLARNLDALSVLAGFTPDVPTDTWHARPTGTLRFTEILLKVHLSDCTVGEVLFLFSDTHLGGDDPFPLQTSNESLDNPLGLPDDEDRYGLWALRRALLGAEGDPEPWTWPAIVAALADRFGYRPTTPDDALTAIGEHFFPSVLEREGWPVPAARRRFAVPLPAARTNAALWNTPPDGPLRYDTATESLWTRLPLRDGEVAAKLGSVRQLTEPEQEAVRSLQHAPDTLLAPFALLFEDFPAAVARLRAEPDEEERFTFVREEFARFYRRCELITEHLADHVREAAGQDEPPVGADEVWLLLRTLHGDENAGLTTWEDDQGKPPEATWPTAPTGGAFAALLALTGTGLLGEFSMADADPAWRETRGPLTAFGAARDRWNAPVPTVIPSLDLTLTPEQLRSVAVRNGFALRNTDGETLFGAQPFTVVWRGTLLVEEPGRYEFHAGGPTPVGEEPAPEHCPDHSWRLTLARRQKTWQLLNRGRPGEDAPDHRSGPIELRRGAYDIMIELTHDEPTFADEEDVRPRHTGFQVKYAGPDTGGRPTEVPRHRLYRDQVDAPLGECVEVAGAAAAFLRARYTGSLRDIRRTYQRAFKSVLLAHRFGLSARPLPGDPQSELGHLLDHPDTFRGTTHPRTGPDTFGTHHAWFAPDLLPVDDPFRGPSPEQDARSAPSPRRQAALFDLWERLFDYAALRAETRAARERPAWRLFRAAVQRQPDDPAQLVRHLGIDIGHAPHVLTYFALPDDYAVRTEDLESEIWALRAWRAEVFLDTLVRRFRPRRIEEARPHRWAADDPAREPDAGNDNLTAFVRNGAFDAGEPRRYDDVRRLNDGLRVRARDALVTWLTGMNRVALPHGGFATRAQDLSDLLLQDVQAGPGERASRIEDAVSCVQAFVQRARLGLEPGLTVSAELAALWDARFATLHDWRRCTERDLHRENWIEWDELRRARRIEAFAFLESELRGAKLTVAVPGGLDRWPGDRPPRHDPFTPLQQAVPSTLRMLTPGPEGLDLLGIPEAAARPAWLAPTGRPAPTPGPDLREGEPKASGSEDEESGDPGPGEGDLVRLPLWIQAAIQPGTRFVRVAAAGVPPADARPDACAPDTGTCCRACGHVHEPLVDEYYFWLQDAVEHRPVVQNADTGRDADDTSDWHDPERLPGLLDWRPVPVVHLYWTRVHRGAFQPPRRSTEAVAVDGPTARLVFQGRAADSLRFEVTGATARTGHLDPTLPGFRYDLATDSATALPLVAVPPAAEPGAFPGGLTAYPYFAYVCPGAPVEPLSPFSVALTVAGALETRCRFESALKWYELVSAPLASDNTWSRCDHHPHPDAGERPGGPATPCCPTAAADDEQARRRAVLLRWLETTLAWGDRLAARGDPESLRRAGVVHGTAARILGERPTTIRAVDAGTPCTVAEFTAAPGPLNPRLLSLYDRLSDRAALSRTSAGPARLPGGTHGADLSYFGDDPRRDGRFALTDGACACGGCADGLAGAGDTYRFDILIAKANELVGEVRGLGGALLAAYEKGDAEYLAALRATQERQLHELAVVDRQYAWREADWQVQALGKTKEGAQARLRYHQSLIADGLIGGEIGYESLTGVSMASRAAGNVSEAIAQGVGLVPDFWIGVAGIAGTPLQFNQLPLGNKLASGFSTAARILNTVGDISGTGANLSLTLAGWERRLDEWRHQVTVISIEIEQIERQILAAERRRDIVLRELNATRRQIEHAAQVQDFLRDKFTSHELYLHLQRETAGLYYRMFELAERAACRAQRAFRRERADATRTFVTRDSWENPREGLLAGERLALAVRRMEQAYLEEDRREYELTKHLSLRLDFPAAYLALRTSGHAELEVPEWLFDRDYPGHYLRRLKNVTLTVPCVTGPYSGVHCRLTLLSSRTRTDPRLTPVPLGCCRPGCSADGGCDCAGADDACRCCPPPEDRYTMRPSDPRMVRTYAATEAITTSMGQNDAGLFELNFRDNRYLPFEFAGAVGRWRIELPPETNAFDFDSLSDVILHLNYTAREGGEELRRAAAEATRCRLPGDGQRLLDVRRDLPEAWAGLSRRTTGRQGLALDLSPAMFPLVPARRVTRVDWLRVFVEAPGAAPGAALDLTFLPPQGSRLAPCERVPVHCVADGAWPGLFVGEVDLTGLASLAELTEGRPTRIGTLEFPVDPLRICDAFLLIGYGTQPRSRPPVP</sequence>
<protein>
    <submittedName>
        <fullName evidence="5">Insecticidal toxin complex protein</fullName>
    </submittedName>
</protein>
<dbReference type="Pfam" id="PF20220">
    <property type="entry name" value="ABC_toxin_N"/>
    <property type="match status" value="1"/>
</dbReference>
<feature type="coiled-coil region" evidence="1">
    <location>
        <begin position="2857"/>
        <end position="2891"/>
    </location>
</feature>
<feature type="region of interest" description="Disordered" evidence="2">
    <location>
        <begin position="2152"/>
        <end position="2182"/>
    </location>
</feature>
<evidence type="ECO:0000313" key="5">
    <source>
        <dbReference type="EMBL" id="QEV21595.1"/>
    </source>
</evidence>
<evidence type="ECO:0000256" key="1">
    <source>
        <dbReference type="SAM" id="Coils"/>
    </source>
</evidence>
<dbReference type="OrthoDB" id="9781691at2"/>
<feature type="domain" description="Tc toxin complex TcA C-terminal TcB-binding" evidence="3">
    <location>
        <begin position="2876"/>
        <end position="3193"/>
    </location>
</feature>
<dbReference type="Pfam" id="PF18276">
    <property type="entry name" value="TcA_TcB_BD"/>
    <property type="match status" value="1"/>
</dbReference>
<evidence type="ECO:0000313" key="6">
    <source>
        <dbReference type="Proteomes" id="UP000326553"/>
    </source>
</evidence>
<proteinExistence type="predicted"/>